<sequence length="175" mass="19015">MIGRVRNTIATTGKVDAALVAAGRTFLFSGDQYVRYSEGQYQGDYKYVDDGYPRTIASSLPAELDMAELPEQFHTGIDAAFASPDGRVYLFRGPNFLRSDESPPVVRPIAGTWGVVSNEFADGSPGSSTRESSTPSRSVVPSGLACRLTSDRNSSRLTGPLEQDRARARHHRSNV</sequence>
<proteinExistence type="predicted"/>
<comment type="caution">
    <text evidence="2">The sequence shown here is derived from an EMBL/GenBank/DDBJ whole genome shotgun (WGS) entry which is preliminary data.</text>
</comment>
<dbReference type="Proteomes" id="UP001597045">
    <property type="component" value="Unassembled WGS sequence"/>
</dbReference>
<dbReference type="Gene3D" id="2.110.10.10">
    <property type="entry name" value="Hemopexin-like domain"/>
    <property type="match status" value="1"/>
</dbReference>
<dbReference type="PROSITE" id="PS51642">
    <property type="entry name" value="HEMOPEXIN_2"/>
    <property type="match status" value="2"/>
</dbReference>
<reference evidence="3" key="1">
    <citation type="journal article" date="2019" name="Int. J. Syst. Evol. Microbiol.">
        <title>The Global Catalogue of Microorganisms (GCM) 10K type strain sequencing project: providing services to taxonomists for standard genome sequencing and annotation.</title>
        <authorList>
            <consortium name="The Broad Institute Genomics Platform"/>
            <consortium name="The Broad Institute Genome Sequencing Center for Infectious Disease"/>
            <person name="Wu L."/>
            <person name="Ma J."/>
        </authorList>
    </citation>
    <scope>NUCLEOTIDE SEQUENCE [LARGE SCALE GENOMIC DNA]</scope>
    <source>
        <strain evidence="3">JCM 31486</strain>
    </source>
</reference>
<feature type="compositionally biased region" description="Low complexity" evidence="1">
    <location>
        <begin position="123"/>
        <end position="143"/>
    </location>
</feature>
<dbReference type="SUPFAM" id="SSF50923">
    <property type="entry name" value="Hemopexin-like domain"/>
    <property type="match status" value="1"/>
</dbReference>
<evidence type="ECO:0000313" key="3">
    <source>
        <dbReference type="Proteomes" id="UP001597045"/>
    </source>
</evidence>
<protein>
    <submittedName>
        <fullName evidence="2">Hemopexin repeat-containing protein</fullName>
    </submittedName>
</protein>
<evidence type="ECO:0000313" key="2">
    <source>
        <dbReference type="EMBL" id="MFD1047779.1"/>
    </source>
</evidence>
<dbReference type="InterPro" id="IPR018487">
    <property type="entry name" value="Hemopexin-like_repeat"/>
</dbReference>
<dbReference type="Pfam" id="PF00045">
    <property type="entry name" value="Hemopexin"/>
    <property type="match status" value="2"/>
</dbReference>
<evidence type="ECO:0000256" key="1">
    <source>
        <dbReference type="SAM" id="MobiDB-lite"/>
    </source>
</evidence>
<feature type="region of interest" description="Disordered" evidence="1">
    <location>
        <begin position="121"/>
        <end position="175"/>
    </location>
</feature>
<dbReference type="InterPro" id="IPR036375">
    <property type="entry name" value="Hemopexin-like_dom_sf"/>
</dbReference>
<name>A0ABW3MDL0_9PSEU</name>
<dbReference type="EMBL" id="JBHTIS010001246">
    <property type="protein sequence ID" value="MFD1047779.1"/>
    <property type="molecule type" value="Genomic_DNA"/>
</dbReference>
<organism evidence="2 3">
    <name type="scientific">Kibdelosporangium lantanae</name>
    <dbReference type="NCBI Taxonomy" id="1497396"/>
    <lineage>
        <taxon>Bacteria</taxon>
        <taxon>Bacillati</taxon>
        <taxon>Actinomycetota</taxon>
        <taxon>Actinomycetes</taxon>
        <taxon>Pseudonocardiales</taxon>
        <taxon>Pseudonocardiaceae</taxon>
        <taxon>Kibdelosporangium</taxon>
    </lineage>
</organism>
<keyword evidence="3" id="KW-1185">Reference proteome</keyword>
<dbReference type="SMART" id="SM00120">
    <property type="entry name" value="HX"/>
    <property type="match status" value="2"/>
</dbReference>
<gene>
    <name evidence="2" type="ORF">ACFQ1S_20690</name>
</gene>
<accession>A0ABW3MDL0</accession>